<dbReference type="Proteomes" id="UP000018208">
    <property type="component" value="Unassembled WGS sequence"/>
</dbReference>
<dbReference type="EMBL" id="KI546092">
    <property type="protein sequence ID" value="EST45557.1"/>
    <property type="molecule type" value="Genomic_DNA"/>
</dbReference>
<dbReference type="EMBL" id="AUWU02000008">
    <property type="protein sequence ID" value="KAH0570367.1"/>
    <property type="molecule type" value="Genomic_DNA"/>
</dbReference>
<keyword evidence="3" id="KW-1185">Reference proteome</keyword>
<evidence type="ECO:0000313" key="3">
    <source>
        <dbReference type="Proteomes" id="UP000018208"/>
    </source>
</evidence>
<name>V6LLR5_9EUKA</name>
<sequence>MPQIPTNILDTFTVFKNSAEVISPDQKTLSLEYIKEREFLLQANVCRIQSLTQLQDSLPSYVTQQFTVPTAADFGLTELCLPQTNNYDAMPDHKWKIVRQKIIICCDPQSINQVIDDAESKYLYMGWHHLREGLMSLGRRQLRKALWERAAPKVPEKENFPMILEIIDEEEAEELKQAYWPYYK</sequence>
<organism evidence="1">
    <name type="scientific">Spironucleus salmonicida</name>
    <dbReference type="NCBI Taxonomy" id="348837"/>
    <lineage>
        <taxon>Eukaryota</taxon>
        <taxon>Metamonada</taxon>
        <taxon>Diplomonadida</taxon>
        <taxon>Hexamitidae</taxon>
        <taxon>Hexamitinae</taxon>
        <taxon>Spironucleus</taxon>
    </lineage>
</organism>
<reference evidence="2" key="2">
    <citation type="submission" date="2020-12" db="EMBL/GenBank/DDBJ databases">
        <title>New Spironucleus salmonicida genome in near-complete chromosomes.</title>
        <authorList>
            <person name="Xu F."/>
            <person name="Kurt Z."/>
            <person name="Jimenez-Gonzalez A."/>
            <person name="Astvaldsson A."/>
            <person name="Andersson J.O."/>
            <person name="Svard S.G."/>
        </authorList>
    </citation>
    <scope>NUCLEOTIDE SEQUENCE</scope>
    <source>
        <strain evidence="2">ATCC 50377</strain>
    </source>
</reference>
<accession>V6LLR5</accession>
<evidence type="ECO:0000313" key="1">
    <source>
        <dbReference type="EMBL" id="EST45557.1"/>
    </source>
</evidence>
<evidence type="ECO:0000313" key="2">
    <source>
        <dbReference type="EMBL" id="KAH0570367.1"/>
    </source>
</evidence>
<protein>
    <submittedName>
        <fullName evidence="1">Uncharacterized protein</fullName>
    </submittedName>
</protein>
<proteinExistence type="predicted"/>
<dbReference type="VEuPathDB" id="GiardiaDB:SS50377_28345"/>
<reference evidence="1 2" key="1">
    <citation type="journal article" date="2014" name="PLoS Genet.">
        <title>The Genome of Spironucleus salmonicida Highlights a Fish Pathogen Adapted to Fluctuating Environments.</title>
        <authorList>
            <person name="Xu F."/>
            <person name="Jerlstrom-Hultqvist J."/>
            <person name="Einarsson E."/>
            <person name="Astvaldsson A."/>
            <person name="Svard S.G."/>
            <person name="Andersson J.O."/>
        </authorList>
    </citation>
    <scope>NUCLEOTIDE SEQUENCE</scope>
    <source>
        <strain evidence="2">ATCC 50377</strain>
    </source>
</reference>
<dbReference type="AlphaFoldDB" id="V6LLR5"/>
<gene>
    <name evidence="1" type="ORF">SS50377_14522</name>
    <name evidence="2" type="ORF">SS50377_28345</name>
</gene>